<dbReference type="AlphaFoldDB" id="A0A1H3M4Y2"/>
<proteinExistence type="predicted"/>
<accession>A0A1H3M4Y2</accession>
<dbReference type="Proteomes" id="UP000595064">
    <property type="component" value="Chromosome"/>
</dbReference>
<dbReference type="KEGG" id="dla:I6G47_13660"/>
<evidence type="ECO:0000256" key="1">
    <source>
        <dbReference type="SAM" id="Phobius"/>
    </source>
</evidence>
<gene>
    <name evidence="2" type="ORF">I6G47_13660</name>
    <name evidence="3" type="ORF">SAMN05421547_107125</name>
</gene>
<reference evidence="3 4" key="1">
    <citation type="submission" date="2016-10" db="EMBL/GenBank/DDBJ databases">
        <authorList>
            <person name="de Groot N.N."/>
        </authorList>
    </citation>
    <scope>NUCLEOTIDE SEQUENCE [LARGE SCALE GENOMIC DNA]</scope>
    <source>
        <strain evidence="3 4">LMG 24775</strain>
    </source>
</reference>
<evidence type="ECO:0000313" key="2">
    <source>
        <dbReference type="EMBL" id="QPS84036.1"/>
    </source>
</evidence>
<keyword evidence="1" id="KW-0472">Membrane</keyword>
<keyword evidence="5" id="KW-1185">Reference proteome</keyword>
<dbReference type="GeneID" id="94694191"/>
<keyword evidence="1" id="KW-1133">Transmembrane helix</keyword>
<organism evidence="3 4">
    <name type="scientific">Delftia lacustris</name>
    <dbReference type="NCBI Taxonomy" id="558537"/>
    <lineage>
        <taxon>Bacteria</taxon>
        <taxon>Pseudomonadati</taxon>
        <taxon>Pseudomonadota</taxon>
        <taxon>Betaproteobacteria</taxon>
        <taxon>Burkholderiales</taxon>
        <taxon>Comamonadaceae</taxon>
        <taxon>Delftia</taxon>
    </lineage>
</organism>
<name>A0A1H3M4Y2_9BURK</name>
<evidence type="ECO:0000313" key="4">
    <source>
        <dbReference type="Proteomes" id="UP000183417"/>
    </source>
</evidence>
<dbReference type="EMBL" id="FNPE01000007">
    <property type="protein sequence ID" value="SDY71767.1"/>
    <property type="molecule type" value="Genomic_DNA"/>
</dbReference>
<keyword evidence="1" id="KW-0812">Transmembrane</keyword>
<dbReference type="EMBL" id="CP065748">
    <property type="protein sequence ID" value="QPS84036.1"/>
    <property type="molecule type" value="Genomic_DNA"/>
</dbReference>
<sequence>MWQNIIVGVIVVVAAVSLVWRYLPARWRLKAGQLHPSLAPKDGGGCGGCSACGGDSCAPDRRQP</sequence>
<dbReference type="Proteomes" id="UP000183417">
    <property type="component" value="Unassembled WGS sequence"/>
</dbReference>
<evidence type="ECO:0000313" key="5">
    <source>
        <dbReference type="Proteomes" id="UP000595064"/>
    </source>
</evidence>
<reference evidence="2 5" key="2">
    <citation type="submission" date="2020-12" db="EMBL/GenBank/DDBJ databases">
        <title>FDA dAtabase for Regulatory Grade micrObial Sequences (FDA-ARGOS): Supporting development and validation of Infectious Disease Dx tests.</title>
        <authorList>
            <person name="Sproer C."/>
            <person name="Gronow S."/>
            <person name="Severitt S."/>
            <person name="Schroder I."/>
            <person name="Tallon L."/>
            <person name="Sadzewicz L."/>
            <person name="Zhao X."/>
            <person name="Boylan J."/>
            <person name="Ott S."/>
            <person name="Bowen H."/>
            <person name="Vavikolanu K."/>
            <person name="Mehta A."/>
            <person name="Aluvathingal J."/>
            <person name="Nadendla S."/>
            <person name="Lowell S."/>
            <person name="Myers T."/>
            <person name="Yan Y."/>
            <person name="Sichtig H."/>
        </authorList>
    </citation>
    <scope>NUCLEOTIDE SEQUENCE [LARGE SCALE GENOMIC DNA]</scope>
    <source>
        <strain evidence="2 5">FDAARGOS_890</strain>
    </source>
</reference>
<evidence type="ECO:0000313" key="3">
    <source>
        <dbReference type="EMBL" id="SDY71767.1"/>
    </source>
</evidence>
<protein>
    <submittedName>
        <fullName evidence="3">Uncharacterized protein</fullName>
    </submittedName>
</protein>
<dbReference type="RefSeq" id="WP_016448987.1">
    <property type="nucleotide sequence ID" value="NZ_CP065748.1"/>
</dbReference>
<feature type="transmembrane region" description="Helical" evidence="1">
    <location>
        <begin position="6"/>
        <end position="23"/>
    </location>
</feature>